<proteinExistence type="predicted"/>
<reference evidence="2" key="1">
    <citation type="submission" date="2016-03" db="EMBL/GenBank/DDBJ databases">
        <authorList>
            <person name="Cucic S."/>
            <person name="Anany H."/>
            <person name="Brovko L."/>
            <person name="Kropinski A.M."/>
            <person name="Griffiths M.W."/>
        </authorList>
    </citation>
    <scope>NUCLEOTIDE SEQUENCE [LARGE SCALE GENOMIC DNA]</scope>
</reference>
<dbReference type="RefSeq" id="YP_009286432.1">
    <property type="nucleotide sequence ID" value="NC_031065.1"/>
</dbReference>
<sequence>MNLTGLKLTVKPEVFKVKHELGDAIDYFKDMGVIRGDELVISKCHTVFTDAGEITGITSVYFTRLNMSLDIEECNKRSKATLGKWALSRWALFTSCHITGNPDCSISLFDTPNTKK</sequence>
<dbReference type="KEGG" id="vg:29060249"/>
<keyword evidence="2" id="KW-1185">Reference proteome</keyword>
<dbReference type="GeneID" id="29060249"/>
<evidence type="ECO:0000313" key="2">
    <source>
        <dbReference type="Proteomes" id="UP000204511"/>
    </source>
</evidence>
<evidence type="ECO:0000313" key="1">
    <source>
        <dbReference type="EMBL" id="ANA49420.1"/>
    </source>
</evidence>
<name>A0A1B0VV31_9CAUD</name>
<dbReference type="OrthoDB" id="32418at10239"/>
<organism evidence="1 2">
    <name type="scientific">Salmonella phage vB_SnwM_CGG4-1</name>
    <dbReference type="NCBI Taxonomy" id="1815631"/>
    <lineage>
        <taxon>Viruses</taxon>
        <taxon>Duplodnaviria</taxon>
        <taxon>Heunggongvirae</taxon>
        <taxon>Uroviricota</taxon>
        <taxon>Caudoviricetes</taxon>
        <taxon>Pantevenvirales</taxon>
        <taxon>Straboviridae</taxon>
        <taxon>Tevenvirinae</taxon>
        <taxon>Gelderlandvirus</taxon>
        <taxon>Gelderlandvirus cgg41</taxon>
    </lineage>
</organism>
<dbReference type="EMBL" id="KU867307">
    <property type="protein sequence ID" value="ANA49420.1"/>
    <property type="molecule type" value="Genomic_DNA"/>
</dbReference>
<accession>A0A1B0VV31</accession>
<gene>
    <name evidence="1" type="ORF">CGG41_066</name>
</gene>
<protein>
    <submittedName>
        <fullName evidence="1">Uncharacterized protein</fullName>
    </submittedName>
</protein>
<dbReference type="Proteomes" id="UP000204511">
    <property type="component" value="Genome"/>
</dbReference>